<protein>
    <submittedName>
        <fullName evidence="3">Fimbria/pilus periplasmic chaperone</fullName>
    </submittedName>
</protein>
<feature type="signal peptide" evidence="1">
    <location>
        <begin position="1"/>
        <end position="19"/>
    </location>
</feature>
<dbReference type="SUPFAM" id="SSF49354">
    <property type="entry name" value="PapD-like"/>
    <property type="match status" value="1"/>
</dbReference>
<feature type="chain" id="PRO_5042902665" evidence="1">
    <location>
        <begin position="20"/>
        <end position="208"/>
    </location>
</feature>
<dbReference type="InterPro" id="IPR013783">
    <property type="entry name" value="Ig-like_fold"/>
</dbReference>
<dbReference type="Pfam" id="PF00345">
    <property type="entry name" value="PapD_N"/>
    <property type="match status" value="1"/>
</dbReference>
<organism evidence="3 4">
    <name type="scientific">Stenotrophomonas geniculata</name>
    <dbReference type="NCBI Taxonomy" id="86188"/>
    <lineage>
        <taxon>Bacteria</taxon>
        <taxon>Pseudomonadati</taxon>
        <taxon>Pseudomonadota</taxon>
        <taxon>Gammaproteobacteria</taxon>
        <taxon>Lysobacterales</taxon>
        <taxon>Lysobacteraceae</taxon>
        <taxon>Stenotrophomonas</taxon>
    </lineage>
</organism>
<comment type="caution">
    <text evidence="3">The sequence shown here is derived from an EMBL/GenBank/DDBJ whole genome shotgun (WGS) entry which is preliminary data.</text>
</comment>
<dbReference type="PANTHER" id="PTHR30251">
    <property type="entry name" value="PILUS ASSEMBLY CHAPERONE"/>
    <property type="match status" value="1"/>
</dbReference>
<evidence type="ECO:0000313" key="4">
    <source>
        <dbReference type="Proteomes" id="UP001240529"/>
    </source>
</evidence>
<name>A0AAP5C979_9GAMM</name>
<dbReference type="EMBL" id="JAVIAC010000007">
    <property type="protein sequence ID" value="MDQ7953089.1"/>
    <property type="molecule type" value="Genomic_DNA"/>
</dbReference>
<reference evidence="3" key="1">
    <citation type="submission" date="2023-07" db="EMBL/GenBank/DDBJ databases">
        <authorList>
            <person name="Shahid S."/>
            <person name="Akbar M.Y."/>
            <person name="Ajmal W."/>
            <person name="Ansari A."/>
            <person name="Ghazanfar S."/>
        </authorList>
    </citation>
    <scope>NUCLEOTIDE SEQUENCE</scope>
    <source>
        <strain evidence="3">NIGAB</strain>
    </source>
</reference>
<dbReference type="InterPro" id="IPR008962">
    <property type="entry name" value="PapD-like_sf"/>
</dbReference>
<proteinExistence type="predicted"/>
<feature type="domain" description="Pili assembly chaperone N-terminal" evidence="2">
    <location>
        <begin position="28"/>
        <end position="133"/>
    </location>
</feature>
<gene>
    <name evidence="3" type="ORF">Q0031_15005</name>
</gene>
<evidence type="ECO:0000256" key="1">
    <source>
        <dbReference type="SAM" id="SignalP"/>
    </source>
</evidence>
<dbReference type="Gene3D" id="2.60.40.10">
    <property type="entry name" value="Immunoglobulins"/>
    <property type="match status" value="1"/>
</dbReference>
<evidence type="ECO:0000313" key="3">
    <source>
        <dbReference type="EMBL" id="MDQ7953089.1"/>
    </source>
</evidence>
<sequence length="208" mass="22754">MKHLLLSAALALCPFASNAMQVSPLAQTINPQKKNGSLTVVNTSNEKKEYQLQAFKWTMVDGKQTRTPIDEIRFAPSSFYLGGGKSQVVRFINAETSSNELAYRVVVKEKNVKKLEMTGVEPVFNMDFPIFWRASDRTTVTAKTSGSTIVLRNASPITAQIANLNYGSYRRDGLVGYLLPGEEMIISKGSATSVSALINGVATELVIE</sequence>
<dbReference type="Proteomes" id="UP001240529">
    <property type="component" value="Unassembled WGS sequence"/>
</dbReference>
<dbReference type="RefSeq" id="WP_305730455.1">
    <property type="nucleotide sequence ID" value="NZ_JAUZEA010000007.1"/>
</dbReference>
<keyword evidence="1" id="KW-0732">Signal</keyword>
<evidence type="ECO:0000259" key="2">
    <source>
        <dbReference type="Pfam" id="PF00345"/>
    </source>
</evidence>
<dbReference type="InterPro" id="IPR016147">
    <property type="entry name" value="Pili_assmbl_chaperone_N"/>
</dbReference>
<dbReference type="AlphaFoldDB" id="A0AAP5C979"/>
<accession>A0AAP5C979</accession>
<dbReference type="PANTHER" id="PTHR30251:SF4">
    <property type="entry name" value="SLR1668 PROTEIN"/>
    <property type="match status" value="1"/>
</dbReference>
<dbReference type="InterPro" id="IPR050643">
    <property type="entry name" value="Periplasmic_pilus_chap"/>
</dbReference>